<reference evidence="2" key="1">
    <citation type="submission" date="2021-01" db="EMBL/GenBank/DDBJ databases">
        <authorList>
            <person name="Eckstrom K.M.E."/>
        </authorList>
    </citation>
    <scope>NUCLEOTIDE SEQUENCE</scope>
    <source>
        <strain evidence="2">UVCC 0001</strain>
    </source>
</reference>
<dbReference type="AlphaFoldDB" id="A0AAD9IEW4"/>
<feature type="region of interest" description="Disordered" evidence="1">
    <location>
        <begin position="14"/>
        <end position="43"/>
    </location>
</feature>
<proteinExistence type="predicted"/>
<feature type="compositionally biased region" description="Basic and acidic residues" evidence="1">
    <location>
        <begin position="30"/>
        <end position="40"/>
    </location>
</feature>
<evidence type="ECO:0000313" key="2">
    <source>
        <dbReference type="EMBL" id="KAK2075819.1"/>
    </source>
</evidence>
<organism evidence="2 3">
    <name type="scientific">Prototheca wickerhamii</name>
    <dbReference type="NCBI Taxonomy" id="3111"/>
    <lineage>
        <taxon>Eukaryota</taxon>
        <taxon>Viridiplantae</taxon>
        <taxon>Chlorophyta</taxon>
        <taxon>core chlorophytes</taxon>
        <taxon>Trebouxiophyceae</taxon>
        <taxon>Chlorellales</taxon>
        <taxon>Chlorellaceae</taxon>
        <taxon>Prototheca</taxon>
    </lineage>
</organism>
<sequence length="115" mass="12473">MPVGGKLVLKGGLQVTSSGVEKKKKKKRKDKESSAGDDTGKAAAAITTQGEGTYEQVFSLEMEKARAGKVKNTPWGSSFRAPPQVLHGYDRKVKGKTAEERLDMRAAMKADKFCK</sequence>
<dbReference type="Proteomes" id="UP001255856">
    <property type="component" value="Unassembled WGS sequence"/>
</dbReference>
<gene>
    <name evidence="2" type="ORF">QBZ16_001560</name>
</gene>
<accession>A0AAD9IEW4</accession>
<dbReference type="EMBL" id="JASFZW010000013">
    <property type="protein sequence ID" value="KAK2075819.1"/>
    <property type="molecule type" value="Genomic_DNA"/>
</dbReference>
<evidence type="ECO:0000313" key="3">
    <source>
        <dbReference type="Proteomes" id="UP001255856"/>
    </source>
</evidence>
<evidence type="ECO:0000256" key="1">
    <source>
        <dbReference type="SAM" id="MobiDB-lite"/>
    </source>
</evidence>
<keyword evidence="3" id="KW-1185">Reference proteome</keyword>
<protein>
    <submittedName>
        <fullName evidence="2">Uncharacterized protein</fullName>
    </submittedName>
</protein>
<name>A0AAD9IEW4_PROWI</name>
<comment type="caution">
    <text evidence="2">The sequence shown here is derived from an EMBL/GenBank/DDBJ whole genome shotgun (WGS) entry which is preliminary data.</text>
</comment>